<dbReference type="InterPro" id="IPR012337">
    <property type="entry name" value="RNaseH-like_sf"/>
</dbReference>
<gene>
    <name evidence="3" type="ORF">CYFUS_005018</name>
    <name evidence="4" type="ORF">CYFUS_007001</name>
    <name evidence="5" type="ORF">CYFUS_008700</name>
</gene>
<name>A0A250JCB5_9BACT</name>
<feature type="region of interest" description="Disordered" evidence="1">
    <location>
        <begin position="231"/>
        <end position="256"/>
    </location>
</feature>
<dbReference type="KEGG" id="cfus:CYFUS_008700"/>
<dbReference type="RefSeq" id="WP_095987584.1">
    <property type="nucleotide sequence ID" value="NZ_CP022098.1"/>
</dbReference>
<evidence type="ECO:0000256" key="1">
    <source>
        <dbReference type="SAM" id="MobiDB-lite"/>
    </source>
</evidence>
<evidence type="ECO:0000313" key="4">
    <source>
        <dbReference type="EMBL" id="ATB41535.1"/>
    </source>
</evidence>
<evidence type="ECO:0000313" key="5">
    <source>
        <dbReference type="EMBL" id="ATB43220.1"/>
    </source>
</evidence>
<accession>A0A250JCB5</accession>
<dbReference type="KEGG" id="cfus:CYFUS_007001"/>
<feature type="compositionally biased region" description="Basic residues" evidence="1">
    <location>
        <begin position="235"/>
        <end position="246"/>
    </location>
</feature>
<dbReference type="EMBL" id="CP022098">
    <property type="protein sequence ID" value="ATB43220.1"/>
    <property type="molecule type" value="Genomic_DNA"/>
</dbReference>
<evidence type="ECO:0000313" key="3">
    <source>
        <dbReference type="EMBL" id="ATB39573.1"/>
    </source>
</evidence>
<dbReference type="KEGG" id="cfus:CYFUS_005018"/>
<organism evidence="4 6">
    <name type="scientific">Cystobacter fuscus</name>
    <dbReference type="NCBI Taxonomy" id="43"/>
    <lineage>
        <taxon>Bacteria</taxon>
        <taxon>Pseudomonadati</taxon>
        <taxon>Myxococcota</taxon>
        <taxon>Myxococcia</taxon>
        <taxon>Myxococcales</taxon>
        <taxon>Cystobacterineae</taxon>
        <taxon>Archangiaceae</taxon>
        <taxon>Cystobacter</taxon>
    </lineage>
</organism>
<dbReference type="EMBL" id="CP022098">
    <property type="protein sequence ID" value="ATB41535.1"/>
    <property type="molecule type" value="Genomic_DNA"/>
</dbReference>
<dbReference type="EMBL" id="CP022098">
    <property type="protein sequence ID" value="ATB39573.1"/>
    <property type="molecule type" value="Genomic_DNA"/>
</dbReference>
<dbReference type="InterPro" id="IPR038721">
    <property type="entry name" value="IS701-like_DDE_dom"/>
</dbReference>
<evidence type="ECO:0000259" key="2">
    <source>
        <dbReference type="Pfam" id="PF13546"/>
    </source>
</evidence>
<dbReference type="Pfam" id="PF13546">
    <property type="entry name" value="DDE_5"/>
    <property type="match status" value="1"/>
</dbReference>
<dbReference type="Gene3D" id="3.90.350.10">
    <property type="entry name" value="Transposase Inhibitor Protein From Tn5, Chain A, domain 1"/>
    <property type="match status" value="1"/>
</dbReference>
<dbReference type="AlphaFoldDB" id="A0A250JCB5"/>
<reference evidence="4 6" key="1">
    <citation type="submission" date="2017-06" db="EMBL/GenBank/DDBJ databases">
        <title>Sequencing and comparative analysis of myxobacterial genomes.</title>
        <authorList>
            <person name="Rupp O."/>
            <person name="Goesmann A."/>
            <person name="Sogaard-Andersen L."/>
        </authorList>
    </citation>
    <scope>NUCLEOTIDE SEQUENCE [LARGE SCALE GENOMIC DNA]</scope>
    <source>
        <strain evidence="4 6">DSM 52655</strain>
    </source>
</reference>
<dbReference type="SUPFAM" id="SSF53098">
    <property type="entry name" value="Ribonuclease H-like"/>
    <property type="match status" value="1"/>
</dbReference>
<sequence length="437" mass="49348">MFLPDSFLQLLLALGATMNAPTRASWVTVVKGWLFAGRRTLTGVLVAAGAVGDKHHSAYYRVFATARWSLDALGLALFALARPLLEPGAVPLTLDDTLARKRGVKMFGTGMHHDPLASSRQCAVLSWGHSWVVLAVRVQLPCVPGRYFSLPLLFRLYLNRKSAARWRLTYRTRPQLAVEMLKCLSKGVPERRFHVYADSAYGGQSVLAHLPDRFDLTSRMPLDARLHAPVPARRTTTRGRPRRRGPRLPNPEQMLEKQKARHLTLRLYGRQDKVRVVEGLVYWYSVPNRLLKVVVVEPLTGNRPVQAFYSTVSTQTAEEVLQGYAGRWSIEEAFQGSKSHLGFEEPQGWSRLAVRRTAPMAMLLYSLTVLWFAREGHTHYEPPFRPWYRHKVRPSFADMLTTLRYACLRSAFSATPRDEQGQQKPLLLLPGSSQAAA</sequence>
<protein>
    <recommendedName>
        <fullName evidence="2">Transposase IS701-like DDE domain-containing protein</fullName>
    </recommendedName>
</protein>
<feature type="region of interest" description="Disordered" evidence="1">
    <location>
        <begin position="416"/>
        <end position="437"/>
    </location>
</feature>
<feature type="compositionally biased region" description="Low complexity" evidence="1">
    <location>
        <begin position="422"/>
        <end position="437"/>
    </location>
</feature>
<evidence type="ECO:0000313" key="6">
    <source>
        <dbReference type="Proteomes" id="UP000217257"/>
    </source>
</evidence>
<proteinExistence type="predicted"/>
<dbReference type="Proteomes" id="UP000217257">
    <property type="component" value="Chromosome"/>
</dbReference>
<feature type="domain" description="Transposase IS701-like DDE" evidence="2">
    <location>
        <begin position="26"/>
        <end position="258"/>
    </location>
</feature>